<organism evidence="2">
    <name type="scientific">viral metagenome</name>
    <dbReference type="NCBI Taxonomy" id="1070528"/>
    <lineage>
        <taxon>unclassified sequences</taxon>
        <taxon>metagenomes</taxon>
        <taxon>organismal metagenomes</taxon>
    </lineage>
</organism>
<sequence>MQPEERLTSGEKLNLSYQFQELNELLAQLKSINDEINEHMRAVSNLKVKATEIEHRFHKRAIEVSPSVVVERVSKTKPERELSEAMSKLKRANLSPEQLAKLMAALSKKDWESET</sequence>
<name>A0A6H1ZLG4_9ZZZZ</name>
<protein>
    <submittedName>
        <fullName evidence="2">Uncharacterized protein</fullName>
    </submittedName>
</protein>
<evidence type="ECO:0000256" key="1">
    <source>
        <dbReference type="SAM" id="Coils"/>
    </source>
</evidence>
<dbReference type="EMBL" id="MT144101">
    <property type="protein sequence ID" value="QJA48766.1"/>
    <property type="molecule type" value="Genomic_DNA"/>
</dbReference>
<evidence type="ECO:0000313" key="2">
    <source>
        <dbReference type="EMBL" id="QJA48766.1"/>
    </source>
</evidence>
<accession>A0A6H1ZLG4</accession>
<dbReference type="AlphaFoldDB" id="A0A6H1ZLG4"/>
<reference evidence="2" key="1">
    <citation type="submission" date="2020-03" db="EMBL/GenBank/DDBJ databases">
        <title>The deep terrestrial virosphere.</title>
        <authorList>
            <person name="Holmfeldt K."/>
            <person name="Nilsson E."/>
            <person name="Simone D."/>
            <person name="Lopez-Fernandez M."/>
            <person name="Wu X."/>
            <person name="de Brujin I."/>
            <person name="Lundin D."/>
            <person name="Andersson A."/>
            <person name="Bertilsson S."/>
            <person name="Dopson M."/>
        </authorList>
    </citation>
    <scope>NUCLEOTIDE SEQUENCE</scope>
    <source>
        <strain evidence="2">TM448A01146</strain>
    </source>
</reference>
<proteinExistence type="predicted"/>
<feature type="coiled-coil region" evidence="1">
    <location>
        <begin position="19"/>
        <end position="49"/>
    </location>
</feature>
<keyword evidence="1" id="KW-0175">Coiled coil</keyword>
<gene>
    <name evidence="2" type="ORF">TM448A01146_0037</name>
</gene>